<feature type="transmembrane region" description="Helical" evidence="1">
    <location>
        <begin position="69"/>
        <end position="90"/>
    </location>
</feature>
<organism evidence="2 3">
    <name type="scientific">Salininema proteolyticum</name>
    <dbReference type="NCBI Taxonomy" id="1607685"/>
    <lineage>
        <taxon>Bacteria</taxon>
        <taxon>Bacillati</taxon>
        <taxon>Actinomycetota</taxon>
        <taxon>Actinomycetes</taxon>
        <taxon>Glycomycetales</taxon>
        <taxon>Glycomycetaceae</taxon>
        <taxon>Salininema</taxon>
    </lineage>
</organism>
<proteinExistence type="predicted"/>
<feature type="transmembrane region" description="Helical" evidence="1">
    <location>
        <begin position="7"/>
        <end position="31"/>
    </location>
</feature>
<evidence type="ECO:0000313" key="3">
    <source>
        <dbReference type="Proteomes" id="UP001595823"/>
    </source>
</evidence>
<sequence>MSKIKTVVISLMGSLMVTAVITVVALLGLMFSTDPDEPVRETALFGSLFFEVTEVSGDTTKANLGVDSVVPLVVLFLVIGLILTMFQLVYRVLKARRAFLLAQQNE</sequence>
<keyword evidence="1" id="KW-0812">Transmembrane</keyword>
<gene>
    <name evidence="2" type="ORF">ACFPET_20400</name>
</gene>
<evidence type="ECO:0000313" key="2">
    <source>
        <dbReference type="EMBL" id="MFC4337562.1"/>
    </source>
</evidence>
<dbReference type="Proteomes" id="UP001595823">
    <property type="component" value="Unassembled WGS sequence"/>
</dbReference>
<keyword evidence="3" id="KW-1185">Reference proteome</keyword>
<dbReference type="EMBL" id="JBHSDK010000035">
    <property type="protein sequence ID" value="MFC4337562.1"/>
    <property type="molecule type" value="Genomic_DNA"/>
</dbReference>
<keyword evidence="1" id="KW-1133">Transmembrane helix</keyword>
<reference evidence="3" key="1">
    <citation type="journal article" date="2019" name="Int. J. Syst. Evol. Microbiol.">
        <title>The Global Catalogue of Microorganisms (GCM) 10K type strain sequencing project: providing services to taxonomists for standard genome sequencing and annotation.</title>
        <authorList>
            <consortium name="The Broad Institute Genomics Platform"/>
            <consortium name="The Broad Institute Genome Sequencing Center for Infectious Disease"/>
            <person name="Wu L."/>
            <person name="Ma J."/>
        </authorList>
    </citation>
    <scope>NUCLEOTIDE SEQUENCE [LARGE SCALE GENOMIC DNA]</scope>
    <source>
        <strain evidence="3">IBRC-M 10908</strain>
    </source>
</reference>
<evidence type="ECO:0000256" key="1">
    <source>
        <dbReference type="SAM" id="Phobius"/>
    </source>
</evidence>
<dbReference type="RefSeq" id="WP_380624680.1">
    <property type="nucleotide sequence ID" value="NZ_JBHSDK010000035.1"/>
</dbReference>
<keyword evidence="1" id="KW-0472">Membrane</keyword>
<accession>A0ABV8U4J6</accession>
<name>A0ABV8U4J6_9ACTN</name>
<comment type="caution">
    <text evidence="2">The sequence shown here is derived from an EMBL/GenBank/DDBJ whole genome shotgun (WGS) entry which is preliminary data.</text>
</comment>
<protein>
    <submittedName>
        <fullName evidence="2">Uncharacterized protein</fullName>
    </submittedName>
</protein>